<organism evidence="5 6">
    <name type="scientific">Streptacidiphilus fuscans</name>
    <dbReference type="NCBI Taxonomy" id="2789292"/>
    <lineage>
        <taxon>Bacteria</taxon>
        <taxon>Bacillati</taxon>
        <taxon>Actinomycetota</taxon>
        <taxon>Actinomycetes</taxon>
        <taxon>Kitasatosporales</taxon>
        <taxon>Streptomycetaceae</taxon>
        <taxon>Streptacidiphilus</taxon>
    </lineage>
</organism>
<evidence type="ECO:0000313" key="6">
    <source>
        <dbReference type="Proteomes" id="UP000657385"/>
    </source>
</evidence>
<name>A0A931B1R3_9ACTN</name>
<dbReference type="SUPFAM" id="SSF52317">
    <property type="entry name" value="Class I glutamine amidotransferase-like"/>
    <property type="match status" value="1"/>
</dbReference>
<protein>
    <submittedName>
        <fullName evidence="5">Type 1 glutamine amidotransferase-like domain-containing protein</fullName>
    </submittedName>
</protein>
<accession>A0A931B1R3</accession>
<comment type="caution">
    <text evidence="5">The sequence shown here is derived from an EMBL/GenBank/DDBJ whole genome shotgun (WGS) entry which is preliminary data.</text>
</comment>
<keyword evidence="5" id="KW-0315">Glutamine amidotransferase</keyword>
<dbReference type="AlphaFoldDB" id="A0A931B1R3"/>
<evidence type="ECO:0000256" key="1">
    <source>
        <dbReference type="ARBA" id="ARBA00006534"/>
    </source>
</evidence>
<dbReference type="InterPro" id="IPR029062">
    <property type="entry name" value="Class_I_gatase-like"/>
</dbReference>
<keyword evidence="4" id="KW-0720">Serine protease</keyword>
<dbReference type="Pfam" id="PF03575">
    <property type="entry name" value="Peptidase_S51"/>
    <property type="match status" value="1"/>
</dbReference>
<keyword evidence="6" id="KW-1185">Reference proteome</keyword>
<dbReference type="InterPro" id="IPR005320">
    <property type="entry name" value="Peptidase_S51"/>
</dbReference>
<dbReference type="EMBL" id="JADPRT010000006">
    <property type="protein sequence ID" value="MBF9069494.1"/>
    <property type="molecule type" value="Genomic_DNA"/>
</dbReference>
<dbReference type="GO" id="GO:0008236">
    <property type="term" value="F:serine-type peptidase activity"/>
    <property type="evidence" value="ECO:0007669"/>
    <property type="project" value="UniProtKB-KW"/>
</dbReference>
<gene>
    <name evidence="5" type="ORF">I2501_15835</name>
</gene>
<dbReference type="PANTHER" id="PTHR20842">
    <property type="entry name" value="PROTEASE S51 ALPHA-ASPARTYL DIPEPTIDASE"/>
    <property type="match status" value="1"/>
</dbReference>
<evidence type="ECO:0000256" key="4">
    <source>
        <dbReference type="ARBA" id="ARBA00022825"/>
    </source>
</evidence>
<keyword evidence="3" id="KW-0378">Hydrolase</keyword>
<dbReference type="Proteomes" id="UP000657385">
    <property type="component" value="Unassembled WGS sequence"/>
</dbReference>
<dbReference type="GO" id="GO:0006508">
    <property type="term" value="P:proteolysis"/>
    <property type="evidence" value="ECO:0007669"/>
    <property type="project" value="UniProtKB-KW"/>
</dbReference>
<evidence type="ECO:0000256" key="2">
    <source>
        <dbReference type="ARBA" id="ARBA00022670"/>
    </source>
</evidence>
<keyword evidence="2" id="KW-0645">Protease</keyword>
<dbReference type="Gene3D" id="3.40.50.880">
    <property type="match status" value="1"/>
</dbReference>
<evidence type="ECO:0000313" key="5">
    <source>
        <dbReference type="EMBL" id="MBF9069494.1"/>
    </source>
</evidence>
<comment type="similarity">
    <text evidence="1">Belongs to the peptidase S51 family.</text>
</comment>
<evidence type="ECO:0000256" key="3">
    <source>
        <dbReference type="ARBA" id="ARBA00022801"/>
    </source>
</evidence>
<dbReference type="RefSeq" id="WP_196194684.1">
    <property type="nucleotide sequence ID" value="NZ_JADPRT010000006.1"/>
</dbReference>
<dbReference type="PANTHER" id="PTHR20842:SF0">
    <property type="entry name" value="ALPHA-ASPARTYL DIPEPTIDASE"/>
    <property type="match status" value="1"/>
</dbReference>
<reference evidence="5" key="1">
    <citation type="submission" date="2020-11" db="EMBL/GenBank/DDBJ databases">
        <title>Isolation and identification of active actinomycetes.</title>
        <authorList>
            <person name="Yu B."/>
        </authorList>
    </citation>
    <scope>NUCLEOTIDE SEQUENCE</scope>
    <source>
        <strain evidence="5">NEAU-YB345</strain>
    </source>
</reference>
<sequence>MRLYLSSFRVGDHPDRLLGLLPGGPGRIAVIADAMDAAREDVRRAGVAREVDALAALGFRPQELDLREFFDRPHAEVERALAPFRAVWVRGGNAFVLRHAMARSGADGVLSARLREDSLVYAGYSAGPCVLAPSLRGLELCDGPQQVTEVWGAEPLWDGLGVLAHAFVPHVDSPGHPETELCAEVAAHYRSTGVPHRTLRDGQVLLVDGDGVYLLG</sequence>
<proteinExistence type="inferred from homology"/>